<keyword evidence="2" id="KW-1185">Reference proteome</keyword>
<dbReference type="Pfam" id="PF13857">
    <property type="entry name" value="Ank_5"/>
    <property type="match status" value="1"/>
</dbReference>
<dbReference type="InterPro" id="IPR036770">
    <property type="entry name" value="Ankyrin_rpt-contain_sf"/>
</dbReference>
<dbReference type="EMBL" id="JAHBOM010000035">
    <property type="protein sequence ID" value="MBU8827102.1"/>
    <property type="molecule type" value="Genomic_DNA"/>
</dbReference>
<proteinExistence type="predicted"/>
<dbReference type="InterPro" id="IPR002110">
    <property type="entry name" value="Ankyrin_rpt"/>
</dbReference>
<sequence length="229" mass="25139">MADDGGDFVWNGVLDPAQLIDSVVAAGHRLADAAKMGEWPTVFRMLDEDAQVNWWRPGGTAWFTVLHQAAWHGVSADVARELIARGALRTQTDSRGRTAYDVAMERHATTGRPVDALCEVLLPPSAPLPPHRVQVLDRHLAEVIDGRIKGVLYDGRDPRAVLRYPPVGILHELPGQRLWFPVPGMYGGFRLALRGDELHAASWCRVVGGSGQHHLITHHGATLVHEGFV</sequence>
<comment type="caution">
    <text evidence="1">The sequence shown here is derived from an EMBL/GenBank/DDBJ whole genome shotgun (WGS) entry which is preliminary data.</text>
</comment>
<protein>
    <submittedName>
        <fullName evidence="1">Ankyrin repeat domain-containing protein</fullName>
    </submittedName>
</protein>
<dbReference type="RefSeq" id="WP_214396087.1">
    <property type="nucleotide sequence ID" value="NZ_JAHBOL010000043.1"/>
</dbReference>
<name>A0ABS6HWP7_MYCGD</name>
<dbReference type="SUPFAM" id="SSF48403">
    <property type="entry name" value="Ankyrin repeat"/>
    <property type="match status" value="1"/>
</dbReference>
<accession>A0ABS6HWP7</accession>
<dbReference type="Proteomes" id="UP000696413">
    <property type="component" value="Unassembled WGS sequence"/>
</dbReference>
<evidence type="ECO:0000313" key="2">
    <source>
        <dbReference type="Proteomes" id="UP000696413"/>
    </source>
</evidence>
<reference evidence="1 2" key="1">
    <citation type="submission" date="2021-05" db="EMBL/GenBank/DDBJ databases">
        <title>Draft Genome Sequences of Clinical Respiratory Isolates of Mycobacterium goodii Recovered in Ireland.</title>
        <authorList>
            <person name="Flanagan P.R."/>
            <person name="Mok S."/>
            <person name="Roycroft E."/>
            <person name="Rogers T.R."/>
            <person name="Fitzgibbon M."/>
        </authorList>
    </citation>
    <scope>NUCLEOTIDE SEQUENCE [LARGE SCALE GENOMIC DNA]</scope>
    <source>
        <strain evidence="1 2">14IE55</strain>
    </source>
</reference>
<dbReference type="Gene3D" id="1.25.40.20">
    <property type="entry name" value="Ankyrin repeat-containing domain"/>
    <property type="match status" value="1"/>
</dbReference>
<gene>
    <name evidence="1" type="ORF">KL859_30035</name>
</gene>
<evidence type="ECO:0000313" key="1">
    <source>
        <dbReference type="EMBL" id="MBU8827102.1"/>
    </source>
</evidence>
<organism evidence="1 2">
    <name type="scientific">Mycolicibacterium goodii</name>
    <name type="common">Mycobacterium goodii</name>
    <dbReference type="NCBI Taxonomy" id="134601"/>
    <lineage>
        <taxon>Bacteria</taxon>
        <taxon>Bacillati</taxon>
        <taxon>Actinomycetota</taxon>
        <taxon>Actinomycetes</taxon>
        <taxon>Mycobacteriales</taxon>
        <taxon>Mycobacteriaceae</taxon>
        <taxon>Mycolicibacterium</taxon>
    </lineage>
</organism>